<feature type="chain" id="PRO_5041281892" description="Fibronectin type-III domain-containing protein" evidence="4">
    <location>
        <begin position="17"/>
        <end position="1633"/>
    </location>
</feature>
<reference evidence="6" key="1">
    <citation type="submission" date="2023-06" db="EMBL/GenBank/DDBJ databases">
        <title>Genomic analysis of the entomopathogenic nematode Steinernema hermaphroditum.</title>
        <authorList>
            <person name="Schwarz E.M."/>
            <person name="Heppert J.K."/>
            <person name="Baniya A."/>
            <person name="Schwartz H.T."/>
            <person name="Tan C.-H."/>
            <person name="Antoshechkin I."/>
            <person name="Sternberg P.W."/>
            <person name="Goodrich-Blair H."/>
            <person name="Dillman A.R."/>
        </authorList>
    </citation>
    <scope>NUCLEOTIDE SEQUENCE</scope>
    <source>
        <strain evidence="6">PS9179</strain>
        <tissue evidence="6">Whole animal</tissue>
    </source>
</reference>
<comment type="caution">
    <text evidence="6">The sequence shown here is derived from an EMBL/GenBank/DDBJ whole genome shotgun (WGS) entry which is preliminary data.</text>
</comment>
<evidence type="ECO:0000259" key="5">
    <source>
        <dbReference type="PROSITE" id="PS50853"/>
    </source>
</evidence>
<feature type="compositionally biased region" description="Polar residues" evidence="2">
    <location>
        <begin position="1108"/>
        <end position="1120"/>
    </location>
</feature>
<evidence type="ECO:0000256" key="4">
    <source>
        <dbReference type="SAM" id="SignalP"/>
    </source>
</evidence>
<accession>A0AA39LNP3</accession>
<evidence type="ECO:0000313" key="6">
    <source>
        <dbReference type="EMBL" id="KAK0403790.1"/>
    </source>
</evidence>
<dbReference type="InterPro" id="IPR050964">
    <property type="entry name" value="Striated_Muscle_Regulatory"/>
</dbReference>
<dbReference type="SMART" id="SM00060">
    <property type="entry name" value="FN3"/>
    <property type="match status" value="8"/>
</dbReference>
<feature type="compositionally biased region" description="Low complexity" evidence="2">
    <location>
        <begin position="967"/>
        <end position="983"/>
    </location>
</feature>
<feature type="region of interest" description="Disordered" evidence="2">
    <location>
        <begin position="1256"/>
        <end position="1282"/>
    </location>
</feature>
<feature type="compositionally biased region" description="Pro residues" evidence="2">
    <location>
        <begin position="439"/>
        <end position="450"/>
    </location>
</feature>
<protein>
    <recommendedName>
        <fullName evidence="5">Fibronectin type-III domain-containing protein</fullName>
    </recommendedName>
</protein>
<feature type="region of interest" description="Disordered" evidence="2">
    <location>
        <begin position="490"/>
        <end position="524"/>
    </location>
</feature>
<sequence>MGRLLWIRLCWFEALGISQEAVVFAALAADEDQRPHCGQRTDVALARRQQSLSGCGARSDFEGRALRVDLCENGRNGGRGRLVNSERVTSWIPFVFPCLRPATLAFRVTATNTSREDILFGLLLTNNAGFSVCPSLKLLLYRFVRDRNPRALYGLPSASGDGRRAMTSTVPPSIAAVTAGATSSVPEMHHQPPLQSHQTTVFQPPPAVYVAPSRPPPSAVHVVVKPPDSVSDCGSSSGLGGMAKNDGSSEPSSSANSELSTGAKQRPLALPVTQPYGSGAPAIAVSGPGQPGATRSFYTMTCDANGVPACSNASYFDQVTRLFPAGGQPPYVSVPAGFEGNATIHDLFLHIHSGETLSLMVGTELQMIAGPATIRMVGMAGLTPQALNISMPEGHVLQQVVDPDNGPGQQTVQTNGQPKPPAYSNHQTTFAASRGPSPSQSPPMLSTPPYPVVHNGGYEMIDLNNPYNARRYTMPQRKASEDKVLANGDEISASGTPISDNADDNETTRSSESEDNDKLKERLSSLSPPKLSFVSSREARLCWEGLDTSEASSSGGPFPHIDGSEFTYDISLFEVLGQSRICVSNFKLQSNGGNNQLTLRGLNPGREYCVTCRANLLERGLYGEPTAPLVFRTQSSVPDPPANLRLIHRGPTWFTLSWAPAIDNGLPIRTYTIHVLKGEADNAEISFDTHNEHVKVHSLEPATGYRVRIYASNSLGRGLPSQDFFVQTAVQGSLRNLAPPKVLTPPTPRSVRLAWTPNPEEVQAYWVEVLDFVRGTHTYRVCSSERPSHSSGSIVINDLQDNCEYRFRLAALTVHGEELRSEPVIARTGFANGNSHSAPASGPQRPPSAAHSYHGQDTPKPPLPSPFALRELMSRSGSARAGSLFTIAWKYSGPGAGSDIAFLLECAEVEADAWKLCYRGSATSHTIGETSPGWNALFFRVAACRRNARSPWSELLKLQPRAPSEPPVVEVPAPSSTSSSAPTELPKKILPLCSVPSIKEVSWNQMTILWACDNADRVVSSEGSTLIFELQRIDSQPIIIYSGVETRFVIEKLKPVEHVQLRVRGVLVDNDGIRLEGGWSPIGSACSLPYSPTPPQNLRVVELESSGCEETTNNSATDGSDASEEGAASGRHFVLEWSAPLKNNGSPVNEYRIFWKDVDSAHDFAMLGSSAETYFPLDHVRAGSSVLFAVAAMNEGGISESSASVEYTAPAKAPSAPRDFHVEAVGIDSVSIGWTIPESNGAAITGYRLQVYCMTSSSNGSTPEEGERNGKRRVGAKGSASAAVAPKPQLVTKRRLFNHQLVTSEETPSRVVATIDSLLAATEYRVVVCAVNVVGKGKGGSFDLETEALPPEPPMLTLLAASSNQLKLKWTATKGVEADSPSHAAALYYFVERENEAGSFSTVYEGDYRTCKVRNLAELSLYRFRIRAARNRRSAPGPWSSVVEFQTTRSPPPPVRGSPSVSEVSEGLFQIDWQPVRCAGEDSDIFYRLQCAPKLLSERHETWKTVYEGLSTSYSFRLPSTSAPYQARVLVVRVHDGEESTSLSSPVQVFSRTPSGTPRKKPAAPTEVPKPAEEMAQPEGGDAKLLSPSKSKFVGRRSRFGWFYRLFGDKHMAIAWSVLVVILTFSLANLFLL</sequence>
<feature type="compositionally biased region" description="Basic and acidic residues" evidence="2">
    <location>
        <begin position="506"/>
        <end position="523"/>
    </location>
</feature>
<dbReference type="Proteomes" id="UP001175271">
    <property type="component" value="Unassembled WGS sequence"/>
</dbReference>
<keyword evidence="3" id="KW-0472">Membrane</keyword>
<keyword evidence="1" id="KW-0677">Repeat</keyword>
<evidence type="ECO:0000256" key="2">
    <source>
        <dbReference type="SAM" id="MobiDB-lite"/>
    </source>
</evidence>
<feature type="domain" description="Fibronectin type-III" evidence="5">
    <location>
        <begin position="1116"/>
        <end position="1212"/>
    </location>
</feature>
<feature type="compositionally biased region" description="Polar residues" evidence="2">
    <location>
        <begin position="407"/>
        <end position="417"/>
    </location>
</feature>
<dbReference type="InterPro" id="IPR013783">
    <property type="entry name" value="Ig-like_fold"/>
</dbReference>
<feature type="compositionally biased region" description="Polar residues" evidence="2">
    <location>
        <begin position="1543"/>
        <end position="1556"/>
    </location>
</feature>
<dbReference type="PANTHER" id="PTHR13817">
    <property type="entry name" value="TITIN"/>
    <property type="match status" value="1"/>
</dbReference>
<feature type="region of interest" description="Disordered" evidence="2">
    <location>
        <begin position="1543"/>
        <end position="1587"/>
    </location>
</feature>
<keyword evidence="3" id="KW-0812">Transmembrane</keyword>
<feature type="domain" description="Fibronectin type-III" evidence="5">
    <location>
        <begin position="1350"/>
        <end position="1451"/>
    </location>
</feature>
<evidence type="ECO:0000256" key="1">
    <source>
        <dbReference type="ARBA" id="ARBA00022737"/>
    </source>
</evidence>
<feature type="region of interest" description="Disordered" evidence="2">
    <location>
        <begin position="830"/>
        <end position="865"/>
    </location>
</feature>
<feature type="domain" description="Fibronectin type-III" evidence="5">
    <location>
        <begin position="640"/>
        <end position="731"/>
    </location>
</feature>
<proteinExistence type="predicted"/>
<evidence type="ECO:0000313" key="7">
    <source>
        <dbReference type="Proteomes" id="UP001175271"/>
    </source>
</evidence>
<feature type="signal peptide" evidence="4">
    <location>
        <begin position="1"/>
        <end position="16"/>
    </location>
</feature>
<dbReference type="Gene3D" id="2.60.40.10">
    <property type="entry name" value="Immunoglobulins"/>
    <property type="match status" value="8"/>
</dbReference>
<feature type="transmembrane region" description="Helical" evidence="3">
    <location>
        <begin position="1613"/>
        <end position="1632"/>
    </location>
</feature>
<name>A0AA39LNP3_9BILA</name>
<evidence type="ECO:0000256" key="3">
    <source>
        <dbReference type="SAM" id="Phobius"/>
    </source>
</evidence>
<feature type="compositionally biased region" description="Polar residues" evidence="2">
    <location>
        <begin position="424"/>
        <end position="438"/>
    </location>
</feature>
<dbReference type="PANTHER" id="PTHR13817:SF73">
    <property type="entry name" value="FIBRONECTIN TYPE-III DOMAIN-CONTAINING PROTEIN"/>
    <property type="match status" value="1"/>
</dbReference>
<dbReference type="PROSITE" id="PS50853">
    <property type="entry name" value="FN3"/>
    <property type="match status" value="6"/>
</dbReference>
<dbReference type="Pfam" id="PF00041">
    <property type="entry name" value="fn3"/>
    <property type="match status" value="3"/>
</dbReference>
<dbReference type="CDD" id="cd00063">
    <property type="entry name" value="FN3"/>
    <property type="match status" value="5"/>
</dbReference>
<keyword evidence="4" id="KW-0732">Signal</keyword>
<dbReference type="EMBL" id="JAUCMV010000004">
    <property type="protein sequence ID" value="KAK0403790.1"/>
    <property type="molecule type" value="Genomic_DNA"/>
</dbReference>
<gene>
    <name evidence="6" type="ORF">QR680_017123</name>
</gene>
<dbReference type="InterPro" id="IPR036116">
    <property type="entry name" value="FN3_sf"/>
</dbReference>
<feature type="region of interest" description="Disordered" evidence="2">
    <location>
        <begin position="963"/>
        <end position="983"/>
    </location>
</feature>
<feature type="domain" description="Fibronectin type-III" evidence="5">
    <location>
        <begin position="736"/>
        <end position="831"/>
    </location>
</feature>
<dbReference type="InterPro" id="IPR003961">
    <property type="entry name" value="FN3_dom"/>
</dbReference>
<dbReference type="SUPFAM" id="SSF49265">
    <property type="entry name" value="Fibronectin type III"/>
    <property type="match status" value="4"/>
</dbReference>
<feature type="region of interest" description="Disordered" evidence="2">
    <location>
        <begin position="1104"/>
        <end position="1125"/>
    </location>
</feature>
<feature type="domain" description="Fibronectin type-III" evidence="5">
    <location>
        <begin position="1455"/>
        <end position="1556"/>
    </location>
</feature>
<organism evidence="6 7">
    <name type="scientific">Steinernema hermaphroditum</name>
    <dbReference type="NCBI Taxonomy" id="289476"/>
    <lineage>
        <taxon>Eukaryota</taxon>
        <taxon>Metazoa</taxon>
        <taxon>Ecdysozoa</taxon>
        <taxon>Nematoda</taxon>
        <taxon>Chromadorea</taxon>
        <taxon>Rhabditida</taxon>
        <taxon>Tylenchina</taxon>
        <taxon>Panagrolaimomorpha</taxon>
        <taxon>Strongyloidoidea</taxon>
        <taxon>Steinernematidae</taxon>
        <taxon>Steinernema</taxon>
    </lineage>
</organism>
<feature type="region of interest" description="Disordered" evidence="2">
    <location>
        <begin position="403"/>
        <end position="450"/>
    </location>
</feature>
<keyword evidence="7" id="KW-1185">Reference proteome</keyword>
<feature type="domain" description="Fibronectin type-III" evidence="5">
    <location>
        <begin position="525"/>
        <end position="636"/>
    </location>
</feature>
<keyword evidence="3" id="KW-1133">Transmembrane helix</keyword>
<feature type="compositionally biased region" description="Low complexity" evidence="2">
    <location>
        <begin position="248"/>
        <end position="260"/>
    </location>
</feature>
<feature type="region of interest" description="Disordered" evidence="2">
    <location>
        <begin position="212"/>
        <end position="263"/>
    </location>
</feature>